<evidence type="ECO:0000313" key="1">
    <source>
        <dbReference type="EMBL" id="EGC36891.1"/>
    </source>
</evidence>
<dbReference type="RefSeq" id="XP_003286613.1">
    <property type="nucleotide sequence ID" value="XM_003286565.1"/>
</dbReference>
<dbReference type="VEuPathDB" id="AmoebaDB:DICPUDRAFT_150599"/>
<dbReference type="GeneID" id="10503988"/>
<reference evidence="2" key="1">
    <citation type="journal article" date="2011" name="Genome Biol.">
        <title>Comparative genomics of the social amoebae Dictyostelium discoideum and Dictyostelium purpureum.</title>
        <authorList>
            <consortium name="US DOE Joint Genome Institute (JGI-PGF)"/>
            <person name="Sucgang R."/>
            <person name="Kuo A."/>
            <person name="Tian X."/>
            <person name="Salerno W."/>
            <person name="Parikh A."/>
            <person name="Feasley C.L."/>
            <person name="Dalin E."/>
            <person name="Tu H."/>
            <person name="Huang E."/>
            <person name="Barry K."/>
            <person name="Lindquist E."/>
            <person name="Shapiro H."/>
            <person name="Bruce D."/>
            <person name="Schmutz J."/>
            <person name="Salamov A."/>
            <person name="Fey P."/>
            <person name="Gaudet P."/>
            <person name="Anjard C."/>
            <person name="Babu M.M."/>
            <person name="Basu S."/>
            <person name="Bushmanova Y."/>
            <person name="van der Wel H."/>
            <person name="Katoh-Kurasawa M."/>
            <person name="Dinh C."/>
            <person name="Coutinho P.M."/>
            <person name="Saito T."/>
            <person name="Elias M."/>
            <person name="Schaap P."/>
            <person name="Kay R.R."/>
            <person name="Henrissat B."/>
            <person name="Eichinger L."/>
            <person name="Rivero F."/>
            <person name="Putnam N.H."/>
            <person name="West C.M."/>
            <person name="Loomis W.F."/>
            <person name="Chisholm R.L."/>
            <person name="Shaulsky G."/>
            <person name="Strassmann J.E."/>
            <person name="Queller D.C."/>
            <person name="Kuspa A."/>
            <person name="Grigoriev I.V."/>
        </authorList>
    </citation>
    <scope>NUCLEOTIDE SEQUENCE [LARGE SCALE GENOMIC DNA]</scope>
    <source>
        <strain evidence="2">QSDP1</strain>
    </source>
</reference>
<dbReference type="InParanoid" id="F0ZGR5"/>
<accession>F0ZGR5</accession>
<sequence>MGGNLLEAFDLFFKKYEKPKFLYAEGNNLKEILFYSTPRSLNMKNNANIIVIGE</sequence>
<gene>
    <name evidence="1" type="ORF">DICPUDRAFT_150599</name>
</gene>
<organism evidence="1 2">
    <name type="scientific">Dictyostelium purpureum</name>
    <name type="common">Slime mold</name>
    <dbReference type="NCBI Taxonomy" id="5786"/>
    <lineage>
        <taxon>Eukaryota</taxon>
        <taxon>Amoebozoa</taxon>
        <taxon>Evosea</taxon>
        <taxon>Eumycetozoa</taxon>
        <taxon>Dictyostelia</taxon>
        <taxon>Dictyosteliales</taxon>
        <taxon>Dictyosteliaceae</taxon>
        <taxon>Dictyostelium</taxon>
    </lineage>
</organism>
<evidence type="ECO:0000313" key="2">
    <source>
        <dbReference type="Proteomes" id="UP000001064"/>
    </source>
</evidence>
<protein>
    <submittedName>
        <fullName evidence="1">Uncharacterized protein</fullName>
    </submittedName>
</protein>
<dbReference type="AlphaFoldDB" id="F0ZGR5"/>
<dbReference type="Proteomes" id="UP000001064">
    <property type="component" value="Unassembled WGS sequence"/>
</dbReference>
<proteinExistence type="predicted"/>
<name>F0ZGR5_DICPU</name>
<dbReference type="EMBL" id="GL871014">
    <property type="protein sequence ID" value="EGC36891.1"/>
    <property type="molecule type" value="Genomic_DNA"/>
</dbReference>
<dbReference type="KEGG" id="dpp:DICPUDRAFT_150599"/>
<keyword evidence="2" id="KW-1185">Reference proteome</keyword>